<name>A0A336LTJ6_CULSO</name>
<feature type="region of interest" description="Disordered" evidence="7">
    <location>
        <begin position="329"/>
        <end position="855"/>
    </location>
</feature>
<keyword evidence="3" id="KW-0507">mRNA processing</keyword>
<feature type="compositionally biased region" description="Low complexity" evidence="7">
    <location>
        <begin position="1057"/>
        <end position="1077"/>
    </location>
</feature>
<feature type="compositionally biased region" description="Low complexity" evidence="7">
    <location>
        <begin position="797"/>
        <end position="808"/>
    </location>
</feature>
<evidence type="ECO:0000313" key="10">
    <source>
        <dbReference type="EMBL" id="SSX21270.1"/>
    </source>
</evidence>
<dbReference type="Pfam" id="PF08312">
    <property type="entry name" value="cwf21"/>
    <property type="match status" value="1"/>
</dbReference>
<feature type="compositionally biased region" description="Basic residues" evidence="7">
    <location>
        <begin position="831"/>
        <end position="840"/>
    </location>
</feature>
<dbReference type="PANTHER" id="PTHR36562:SF5">
    <property type="entry name" value="SERINE_ARGININE REPETITIVE MATRIX 2"/>
    <property type="match status" value="1"/>
</dbReference>
<evidence type="ECO:0000256" key="6">
    <source>
        <dbReference type="ARBA" id="ARBA00023242"/>
    </source>
</evidence>
<comment type="subcellular location">
    <subcellularLocation>
        <location evidence="1">Nucleus</location>
    </subcellularLocation>
</comment>
<feature type="compositionally biased region" description="Basic and acidic residues" evidence="7">
    <location>
        <begin position="549"/>
        <end position="563"/>
    </location>
</feature>
<keyword evidence="6" id="KW-0539">Nucleus</keyword>
<feature type="domain" description="CWF21" evidence="8">
    <location>
        <begin position="58"/>
        <end position="103"/>
    </location>
</feature>
<accession>A0A336LTJ6</accession>
<sequence>MYNGIGLQTARGSGTNGHVQRNWAFIRPGKKSGNNFKTEEELEKLAAISNKQPNLEILDHERKRKIEVKCAELEDVLESQGLSSDEIQEKVTAYRKSLMNRGEDDRPKDKYGRFEKKLTPAQKFHRRLAAERLKERYFEHDKRSSSTSSKHSPILRTPKLEIQSSINKLHHISKVPQNSLKTSRKAKRINYWRQVKLRKKQTEQKACCCHCACSELRVISNDTFQVHNKKIKLKINNNQEVTTNLLMESLSKLNEIKNENLLKTMQSTSNSTLSVRETHQIAQAQQEKNAKLREAFGISEYFIEGTSFDSERKAKEELAKSEAIQNALQEKKDKELDKKYDLVNTPSPDKTENDEVNTKKHKSSKKKKKKSSSSTEKKKKSKKNKKEKSKKKSFKKSRHDSDSSNESMSQESSESSSEESDRKRKKSQKNKKSKSKKKNSKKRKHSVRSDCSYDSEDGSDQQIKRKKNEDKSSDKRDYSRSFTPKTSDSHLKRNRDKQLNENSFMKKEVQRSISPKRGVPELEKREKRPTDEKKENKSEKKNKPLYPHPEMKKNVNDNLDSSKNRRTRSKEKRVMRRSPKGDDSHNRKSVSPRRSRYDSKSYRRSNDRSRHVKRSNSRDRHNSSKRASSINESPRRLDRDRYDSRRKRSDKNSLLESKYSHRSRSRSRRRQRSRSELNKKSRSSDDKKTRKSRSPDQRKTIESRSTDRRNTNKPHSKIDTTHQSRTPQRRERSPRRSSISPKHSSVRNSLKKDFSKQHETKHRSSSRSLSYSPAKRNPERYRDILEEKDKMKRSVAKRTSNSRSSSYSPKKRKSGDDKKLINLSPVDNRQKNKIKPKPVVKLHPTDDRSPLDSEQEEIISNVNEEIPSGVIKTSSELLQLKAQLAAKAKKTLQEKKTVEQPEFIPITVEVREHKSSKVQKLNDSNKEPKENRIDHEQYHSHTDTNIKNSNKIVIKPFKIHDVIDKKQIAESFEREPLLNASQIQAQKIGDSTKMRPPPKKASPLEKIPRPVLSRERSPTAETTETNRSSRSTSRNSKTSRDYSSRSRHSSDSESSHSSRSSSRSSRSSSYSSGSSSRSSHHSSRSRSPSIPRRSGSPSFLDRRRITRSPRGAYSRKYSRSSRSRSSRSYSRDSRRYRR</sequence>
<evidence type="ECO:0000256" key="2">
    <source>
        <dbReference type="ARBA" id="ARBA00005954"/>
    </source>
</evidence>
<feature type="compositionally biased region" description="Basic and acidic residues" evidence="7">
    <location>
        <begin position="923"/>
        <end position="944"/>
    </location>
</feature>
<feature type="compositionally biased region" description="Basic and acidic residues" evidence="7">
    <location>
        <begin position="595"/>
        <end position="609"/>
    </location>
</feature>
<dbReference type="OMA" id="NDRHTND"/>
<feature type="compositionally biased region" description="Basic and acidic residues" evidence="7">
    <location>
        <begin position="776"/>
        <end position="792"/>
    </location>
</feature>
<feature type="region of interest" description="Disordered" evidence="7">
    <location>
        <begin position="913"/>
        <end position="947"/>
    </location>
</feature>
<dbReference type="EMBL" id="UFQT01000185">
    <property type="protein sequence ID" value="SSX21270.1"/>
    <property type="molecule type" value="Genomic_DNA"/>
</dbReference>
<protein>
    <submittedName>
        <fullName evidence="10">CSON004355 protein</fullName>
    </submittedName>
</protein>
<feature type="compositionally biased region" description="Basic and acidic residues" evidence="7">
    <location>
        <begin position="487"/>
        <end position="510"/>
    </location>
</feature>
<feature type="compositionally biased region" description="Basic residues" evidence="7">
    <location>
        <begin position="660"/>
        <end position="672"/>
    </location>
</feature>
<evidence type="ECO:0000313" key="9">
    <source>
        <dbReference type="EMBL" id="SSX00890.1"/>
    </source>
</evidence>
<dbReference type="PANTHER" id="PTHR36562">
    <property type="entry name" value="SERINE/ARGININE REPETITIVE MATRIX 2"/>
    <property type="match status" value="1"/>
</dbReference>
<feature type="compositionally biased region" description="Low complexity" evidence="7">
    <location>
        <begin position="404"/>
        <end position="415"/>
    </location>
</feature>
<feature type="compositionally biased region" description="Basic and acidic residues" evidence="7">
    <location>
        <begin position="1129"/>
        <end position="1138"/>
    </location>
</feature>
<feature type="compositionally biased region" description="Basic and acidic residues" evidence="7">
    <location>
        <begin position="673"/>
        <end position="722"/>
    </location>
</feature>
<feature type="region of interest" description="Disordered" evidence="7">
    <location>
        <begin position="974"/>
        <end position="1138"/>
    </location>
</feature>
<dbReference type="InterPro" id="IPR051372">
    <property type="entry name" value="CWC21"/>
</dbReference>
<reference evidence="9" key="1">
    <citation type="submission" date="2018-04" db="EMBL/GenBank/DDBJ databases">
        <authorList>
            <person name="Go L.Y."/>
            <person name="Mitchell J.A."/>
        </authorList>
    </citation>
    <scope>NUCLEOTIDE SEQUENCE</scope>
    <source>
        <tissue evidence="9">Whole organism</tissue>
    </source>
</reference>
<feature type="compositionally biased region" description="Low complexity" evidence="7">
    <location>
        <begin position="1085"/>
        <end position="1098"/>
    </location>
</feature>
<dbReference type="InterPro" id="IPR013170">
    <property type="entry name" value="mRNA_splic_Cwf21_dom"/>
</dbReference>
<feature type="compositionally biased region" description="Basic and acidic residues" evidence="7">
    <location>
        <begin position="329"/>
        <end position="341"/>
    </location>
</feature>
<dbReference type="AlphaFoldDB" id="A0A336LTJ6"/>
<feature type="compositionally biased region" description="Basic and acidic residues" evidence="7">
    <location>
        <begin position="1038"/>
        <end position="1056"/>
    </location>
</feature>
<feature type="compositionally biased region" description="Low complexity" evidence="7">
    <location>
        <begin position="736"/>
        <end position="747"/>
    </location>
</feature>
<feature type="region of interest" description="Disordered" evidence="7">
    <location>
        <begin position="137"/>
        <end position="157"/>
    </location>
</feature>
<comment type="similarity">
    <text evidence="2">Belongs to the CWC21 family.</text>
</comment>
<dbReference type="SMART" id="SM01115">
    <property type="entry name" value="cwf21"/>
    <property type="match status" value="1"/>
</dbReference>
<organism evidence="10">
    <name type="scientific">Culicoides sonorensis</name>
    <name type="common">Biting midge</name>
    <dbReference type="NCBI Taxonomy" id="179676"/>
    <lineage>
        <taxon>Eukaryota</taxon>
        <taxon>Metazoa</taxon>
        <taxon>Ecdysozoa</taxon>
        <taxon>Arthropoda</taxon>
        <taxon>Hexapoda</taxon>
        <taxon>Insecta</taxon>
        <taxon>Pterygota</taxon>
        <taxon>Neoptera</taxon>
        <taxon>Endopterygota</taxon>
        <taxon>Diptera</taxon>
        <taxon>Nematocera</taxon>
        <taxon>Chironomoidea</taxon>
        <taxon>Ceratopogonidae</taxon>
        <taxon>Ceratopogoninae</taxon>
        <taxon>Culicoides</taxon>
        <taxon>Monoculicoides</taxon>
    </lineage>
</organism>
<feature type="compositionally biased region" description="Basic and acidic residues" evidence="7">
    <location>
        <begin position="633"/>
        <end position="643"/>
    </location>
</feature>
<dbReference type="GO" id="GO:0005681">
    <property type="term" value="C:spliceosomal complex"/>
    <property type="evidence" value="ECO:0007669"/>
    <property type="project" value="UniProtKB-KW"/>
</dbReference>
<dbReference type="Gene3D" id="6.10.140.420">
    <property type="match status" value="1"/>
</dbReference>
<gene>
    <name evidence="10" type="primary">CSON004355</name>
</gene>
<dbReference type="GO" id="GO:0008380">
    <property type="term" value="P:RNA splicing"/>
    <property type="evidence" value="ECO:0007669"/>
    <property type="project" value="UniProtKB-KW"/>
</dbReference>
<keyword evidence="5" id="KW-0508">mRNA splicing</keyword>
<feature type="compositionally biased region" description="Basic residues" evidence="7">
    <location>
        <begin position="423"/>
        <end position="446"/>
    </location>
</feature>
<feature type="compositionally biased region" description="Basic residues" evidence="7">
    <location>
        <begin position="1116"/>
        <end position="1125"/>
    </location>
</feature>
<evidence type="ECO:0000256" key="7">
    <source>
        <dbReference type="SAM" id="MobiDB-lite"/>
    </source>
</evidence>
<feature type="compositionally biased region" description="Basic residues" evidence="7">
    <location>
        <begin position="564"/>
        <end position="578"/>
    </location>
</feature>
<dbReference type="VEuPathDB" id="VectorBase:CSON004355"/>
<feature type="compositionally biased region" description="Basic residues" evidence="7">
    <location>
        <begin position="359"/>
        <end position="398"/>
    </location>
</feature>
<dbReference type="GO" id="GO:0006397">
    <property type="term" value="P:mRNA processing"/>
    <property type="evidence" value="ECO:0007669"/>
    <property type="project" value="UniProtKB-KW"/>
</dbReference>
<dbReference type="CDD" id="cd21373">
    <property type="entry name" value="cwf21_SRRM2-like"/>
    <property type="match status" value="1"/>
</dbReference>
<feature type="compositionally biased region" description="Basic and acidic residues" evidence="7">
    <location>
        <begin position="1002"/>
        <end position="1018"/>
    </location>
</feature>
<evidence type="ECO:0000256" key="5">
    <source>
        <dbReference type="ARBA" id="ARBA00023187"/>
    </source>
</evidence>
<feature type="compositionally biased region" description="Basic and acidic residues" evidence="7">
    <location>
        <begin position="467"/>
        <end position="479"/>
    </location>
</feature>
<evidence type="ECO:0000256" key="1">
    <source>
        <dbReference type="ARBA" id="ARBA00004123"/>
    </source>
</evidence>
<feature type="compositionally biased region" description="Low complexity" evidence="7">
    <location>
        <begin position="1019"/>
        <end position="1036"/>
    </location>
</feature>
<evidence type="ECO:0000256" key="4">
    <source>
        <dbReference type="ARBA" id="ARBA00022728"/>
    </source>
</evidence>
<dbReference type="EMBL" id="UFQS01000185">
    <property type="protein sequence ID" value="SSX00890.1"/>
    <property type="molecule type" value="Genomic_DNA"/>
</dbReference>
<evidence type="ECO:0000256" key="3">
    <source>
        <dbReference type="ARBA" id="ARBA00022664"/>
    </source>
</evidence>
<proteinExistence type="inferred from homology"/>
<reference evidence="10" key="2">
    <citation type="submission" date="2018-07" db="EMBL/GenBank/DDBJ databases">
        <authorList>
            <person name="Quirk P.G."/>
            <person name="Krulwich T.A."/>
        </authorList>
    </citation>
    <scope>NUCLEOTIDE SEQUENCE</scope>
</reference>
<feature type="compositionally biased region" description="Basic and acidic residues" evidence="7">
    <location>
        <begin position="518"/>
        <end position="542"/>
    </location>
</feature>
<evidence type="ECO:0000259" key="8">
    <source>
        <dbReference type="SMART" id="SM01115"/>
    </source>
</evidence>
<feature type="compositionally biased region" description="Basic and acidic residues" evidence="7">
    <location>
        <begin position="349"/>
        <end position="358"/>
    </location>
</feature>
<keyword evidence="4" id="KW-0747">Spliceosome</keyword>